<dbReference type="Proteomes" id="UP000751190">
    <property type="component" value="Unassembled WGS sequence"/>
</dbReference>
<accession>A0A8J5XBZ2</accession>
<feature type="region of interest" description="Disordered" evidence="2">
    <location>
        <begin position="91"/>
        <end position="110"/>
    </location>
</feature>
<proteinExistence type="inferred from homology"/>
<dbReference type="Pfam" id="PF05030">
    <property type="entry name" value="SSXT"/>
    <property type="match status" value="1"/>
</dbReference>
<keyword evidence="5" id="KW-1185">Reference proteome</keyword>
<comment type="caution">
    <text evidence="4">The sequence shown here is derived from an EMBL/GenBank/DDBJ whole genome shotgun (WGS) entry which is preliminary data.</text>
</comment>
<name>A0A8J5XBZ2_DIALT</name>
<protein>
    <recommendedName>
        <fullName evidence="3">SS18 N-terminal domain-containing protein</fullName>
    </recommendedName>
</protein>
<dbReference type="InterPro" id="IPR007726">
    <property type="entry name" value="SS18_N"/>
</dbReference>
<dbReference type="EMBL" id="JAGTXO010000019">
    <property type="protein sequence ID" value="KAG8462661.1"/>
    <property type="molecule type" value="Genomic_DNA"/>
</dbReference>
<dbReference type="OrthoDB" id="10634535at2759"/>
<evidence type="ECO:0000313" key="5">
    <source>
        <dbReference type="Proteomes" id="UP000751190"/>
    </source>
</evidence>
<feature type="compositionally biased region" description="Low complexity" evidence="2">
    <location>
        <begin position="66"/>
        <end position="82"/>
    </location>
</feature>
<evidence type="ECO:0000256" key="2">
    <source>
        <dbReference type="SAM" id="MobiDB-lite"/>
    </source>
</evidence>
<dbReference type="AlphaFoldDB" id="A0A8J5XBZ2"/>
<organism evidence="4 5">
    <name type="scientific">Diacronema lutheri</name>
    <name type="common">Unicellular marine alga</name>
    <name type="synonym">Monochrysis lutheri</name>
    <dbReference type="NCBI Taxonomy" id="2081491"/>
    <lineage>
        <taxon>Eukaryota</taxon>
        <taxon>Haptista</taxon>
        <taxon>Haptophyta</taxon>
        <taxon>Pavlovophyceae</taxon>
        <taxon>Pavlovales</taxon>
        <taxon>Pavlovaceae</taxon>
        <taxon>Diacronema</taxon>
    </lineage>
</organism>
<comment type="similarity">
    <text evidence="1">Belongs to the SS18 family.</text>
</comment>
<evidence type="ECO:0000259" key="3">
    <source>
        <dbReference type="Pfam" id="PF05030"/>
    </source>
</evidence>
<feature type="domain" description="SS18 N-terminal" evidence="3">
    <location>
        <begin position="8"/>
        <end position="59"/>
    </location>
</feature>
<feature type="region of interest" description="Disordered" evidence="2">
    <location>
        <begin position="61"/>
        <end position="82"/>
    </location>
</feature>
<gene>
    <name evidence="4" type="ORF">KFE25_004637</name>
</gene>
<evidence type="ECO:0000256" key="1">
    <source>
        <dbReference type="ARBA" id="ARBA00007945"/>
    </source>
</evidence>
<evidence type="ECO:0000313" key="4">
    <source>
        <dbReference type="EMBL" id="KAG8462661.1"/>
    </source>
</evidence>
<reference evidence="4" key="1">
    <citation type="submission" date="2021-05" db="EMBL/GenBank/DDBJ databases">
        <title>The genome of the haptophyte Pavlova lutheri (Diacronema luteri, Pavlovales) - a model for lipid biosynthesis in eukaryotic algae.</title>
        <authorList>
            <person name="Hulatt C.J."/>
            <person name="Posewitz M.C."/>
        </authorList>
    </citation>
    <scope>NUCLEOTIDE SEQUENCE</scope>
    <source>
        <strain evidence="4">NIVA-4/92</strain>
    </source>
</reference>
<sequence>MAAAGRLTAQGVDEYLEENAALLRAATAAQHKGNVRAALTYSLRLQQNLLFLGIHADRFGDPRPPRAAGDARPGAAGAAGAARPLPEPVLAAAADASAPPQGPAVPGVCG</sequence>